<evidence type="ECO:0000259" key="1">
    <source>
        <dbReference type="Pfam" id="PF03432"/>
    </source>
</evidence>
<keyword evidence="3" id="KW-1185">Reference proteome</keyword>
<organism evidence="2 3">
    <name type="scientific">Mucilaginibacter sabulilitoris</name>
    <dbReference type="NCBI Taxonomy" id="1173583"/>
    <lineage>
        <taxon>Bacteria</taxon>
        <taxon>Pseudomonadati</taxon>
        <taxon>Bacteroidota</taxon>
        <taxon>Sphingobacteriia</taxon>
        <taxon>Sphingobacteriales</taxon>
        <taxon>Sphingobacteriaceae</taxon>
        <taxon>Mucilaginibacter</taxon>
    </lineage>
</organism>
<dbReference type="InterPro" id="IPR005094">
    <property type="entry name" value="Endonuclease_MobA/VirD2"/>
</dbReference>
<accession>A0ABZ0TS24</accession>
<dbReference type="Pfam" id="PF03432">
    <property type="entry name" value="Relaxase"/>
    <property type="match status" value="1"/>
</dbReference>
<feature type="domain" description="MobA/VirD2-like nuclease" evidence="1">
    <location>
        <begin position="45"/>
        <end position="150"/>
    </location>
</feature>
<evidence type="ECO:0000313" key="3">
    <source>
        <dbReference type="Proteomes" id="UP001324380"/>
    </source>
</evidence>
<protein>
    <submittedName>
        <fullName evidence="2">Relaxase/mobilization nuclease domain-containing protein</fullName>
    </submittedName>
</protein>
<reference evidence="2 3" key="1">
    <citation type="submission" date="2023-11" db="EMBL/GenBank/DDBJ databases">
        <title>Analysis of the Genomes of Mucilaginibacter gossypii cycad 4 and M. sabulilitoris SNA2: microbes with the potential for plant growth promotion.</title>
        <authorList>
            <person name="Hirsch A.M."/>
            <person name="Humm E."/>
            <person name="Rubbi M."/>
            <person name="Del Vecchio G."/>
            <person name="Ha S.M."/>
            <person name="Pellegrini M."/>
            <person name="Gunsalus R.P."/>
        </authorList>
    </citation>
    <scope>NUCLEOTIDE SEQUENCE [LARGE SCALE GENOMIC DNA]</scope>
    <source>
        <strain evidence="2 3">SNA2</strain>
    </source>
</reference>
<evidence type="ECO:0000313" key="2">
    <source>
        <dbReference type="EMBL" id="WPU95761.1"/>
    </source>
</evidence>
<gene>
    <name evidence="2" type="ORF">SNE25_09545</name>
</gene>
<name>A0ABZ0TS24_9SPHI</name>
<sequence>MAIVKILKSAQSFKGVRYNTDKVELDRGELMLVNNFEALQAIGLVQPGDYVNYLNAVTNRNRLIKSLQFHAIISCKAREKNKQELTELAQKWLDQMGYAKNPYLLIYHKDTKNNHIHMISSRVDKQGKLIDFGFTYIKAVEILNRLTDHHEKLEAERDVALALSYEFSLKHQFELIMRSLGYTCSRKENKLVLYKFGRRLAEVEDQRIDERTAAYKNNPQRQLAISIIINTHKKTLDAGLYKNKSFHWLPARQRIFTSTLATTLYQRLGIQFFFHQKAGCKPSDFTIIDHPSASVFRSDEIMTLDELVMPLSQMNSPQAPLSWQPDARTLAWDQREWMALHIDIADDVDDEAVYGKNRKRKSNDKLKAISR</sequence>
<dbReference type="Proteomes" id="UP001324380">
    <property type="component" value="Chromosome"/>
</dbReference>
<dbReference type="RefSeq" id="WP_321564867.1">
    <property type="nucleotide sequence ID" value="NZ_CP139558.1"/>
</dbReference>
<dbReference type="EMBL" id="CP139558">
    <property type="protein sequence ID" value="WPU95761.1"/>
    <property type="molecule type" value="Genomic_DNA"/>
</dbReference>
<proteinExistence type="predicted"/>